<name>A0A232ERQ3_9HYME</name>
<dbReference type="Gene3D" id="3.30.420.10">
    <property type="entry name" value="Ribonuclease H-like superfamily/Ribonuclease H"/>
    <property type="match status" value="1"/>
</dbReference>
<dbReference type="EMBL" id="NNAY01002564">
    <property type="protein sequence ID" value="OXU21035.1"/>
    <property type="molecule type" value="Genomic_DNA"/>
</dbReference>
<proteinExistence type="predicted"/>
<reference evidence="1 2" key="1">
    <citation type="journal article" date="2017" name="Curr. Biol.">
        <title>The Evolution of Venom by Co-option of Single-Copy Genes.</title>
        <authorList>
            <person name="Martinson E.O."/>
            <person name="Mrinalini"/>
            <person name="Kelkar Y.D."/>
            <person name="Chang C.H."/>
            <person name="Werren J.H."/>
        </authorList>
    </citation>
    <scope>NUCLEOTIDE SEQUENCE [LARGE SCALE GENOMIC DNA]</scope>
    <source>
        <strain evidence="1 2">Alberta</strain>
        <tissue evidence="1">Whole body</tissue>
    </source>
</reference>
<evidence type="ECO:0000313" key="2">
    <source>
        <dbReference type="Proteomes" id="UP000215335"/>
    </source>
</evidence>
<dbReference type="STRING" id="543379.A0A232ERQ3"/>
<dbReference type="InterPro" id="IPR036397">
    <property type="entry name" value="RNaseH_sf"/>
</dbReference>
<sequence length="174" mass="20137">MENTWETQTPTNGLWLAKSYVKNKFQATRNNKELPFSENCIGYRIIKEYERDAEFLNSILWTDKATYVRTEMANAHNEHYWADENPHLARKDYFQKRLSINVWAGIIGDELIGPSNLSARLDGPNHLEFSQMLESRFSSSAQNVKVPLLAVKSDRTVKLSTKLYTDGNCFLKKI</sequence>
<organism evidence="1 2">
    <name type="scientific">Trichomalopsis sarcophagae</name>
    <dbReference type="NCBI Taxonomy" id="543379"/>
    <lineage>
        <taxon>Eukaryota</taxon>
        <taxon>Metazoa</taxon>
        <taxon>Ecdysozoa</taxon>
        <taxon>Arthropoda</taxon>
        <taxon>Hexapoda</taxon>
        <taxon>Insecta</taxon>
        <taxon>Pterygota</taxon>
        <taxon>Neoptera</taxon>
        <taxon>Endopterygota</taxon>
        <taxon>Hymenoptera</taxon>
        <taxon>Apocrita</taxon>
        <taxon>Proctotrupomorpha</taxon>
        <taxon>Chalcidoidea</taxon>
        <taxon>Pteromalidae</taxon>
        <taxon>Pteromalinae</taxon>
        <taxon>Trichomalopsis</taxon>
    </lineage>
</organism>
<gene>
    <name evidence="1" type="ORF">TSAR_002688</name>
</gene>
<accession>A0A232ERQ3</accession>
<dbReference type="GO" id="GO:0003676">
    <property type="term" value="F:nucleic acid binding"/>
    <property type="evidence" value="ECO:0007669"/>
    <property type="project" value="InterPro"/>
</dbReference>
<protein>
    <submittedName>
        <fullName evidence="1">Uncharacterized protein</fullName>
    </submittedName>
</protein>
<dbReference type="PANTHER" id="PTHR47326:SF1">
    <property type="entry name" value="HTH PSQ-TYPE DOMAIN-CONTAINING PROTEIN"/>
    <property type="match status" value="1"/>
</dbReference>
<keyword evidence="2" id="KW-1185">Reference proteome</keyword>
<evidence type="ECO:0000313" key="1">
    <source>
        <dbReference type="EMBL" id="OXU21035.1"/>
    </source>
</evidence>
<dbReference type="AlphaFoldDB" id="A0A232ERQ3"/>
<comment type="caution">
    <text evidence="1">The sequence shown here is derived from an EMBL/GenBank/DDBJ whole genome shotgun (WGS) entry which is preliminary data.</text>
</comment>
<dbReference type="PANTHER" id="PTHR47326">
    <property type="entry name" value="TRANSPOSABLE ELEMENT TC3 TRANSPOSASE-LIKE PROTEIN"/>
    <property type="match status" value="1"/>
</dbReference>
<dbReference type="OrthoDB" id="7699088at2759"/>
<dbReference type="Proteomes" id="UP000215335">
    <property type="component" value="Unassembled WGS sequence"/>
</dbReference>